<dbReference type="InterPro" id="IPR036034">
    <property type="entry name" value="PDZ_sf"/>
</dbReference>
<accession>A0AA35TP86</accession>
<protein>
    <recommendedName>
        <fullName evidence="3">PDZ domain-containing protein</fullName>
    </recommendedName>
</protein>
<dbReference type="AlphaFoldDB" id="A0AA35TP86"/>
<feature type="non-terminal residue" evidence="1">
    <location>
        <position position="1"/>
    </location>
</feature>
<evidence type="ECO:0008006" key="3">
    <source>
        <dbReference type="Google" id="ProtNLM"/>
    </source>
</evidence>
<organism evidence="1 2">
    <name type="scientific">Geodia barretti</name>
    <name type="common">Barrett's horny sponge</name>
    <dbReference type="NCBI Taxonomy" id="519541"/>
    <lineage>
        <taxon>Eukaryota</taxon>
        <taxon>Metazoa</taxon>
        <taxon>Porifera</taxon>
        <taxon>Demospongiae</taxon>
        <taxon>Heteroscleromorpha</taxon>
        <taxon>Tetractinellida</taxon>
        <taxon>Astrophorina</taxon>
        <taxon>Geodiidae</taxon>
        <taxon>Geodia</taxon>
    </lineage>
</organism>
<proteinExistence type="predicted"/>
<comment type="caution">
    <text evidence="1">The sequence shown here is derived from an EMBL/GenBank/DDBJ whole genome shotgun (WGS) entry which is preliminary data.</text>
</comment>
<evidence type="ECO:0000313" key="1">
    <source>
        <dbReference type="EMBL" id="CAI8051512.1"/>
    </source>
</evidence>
<feature type="non-terminal residue" evidence="1">
    <location>
        <position position="107"/>
    </location>
</feature>
<gene>
    <name evidence="1" type="ORF">GBAR_LOCUS28197</name>
</gene>
<dbReference type="SUPFAM" id="SSF50156">
    <property type="entry name" value="PDZ domain-like"/>
    <property type="match status" value="1"/>
</dbReference>
<keyword evidence="2" id="KW-1185">Reference proteome</keyword>
<sequence length="107" mass="12040">HDPQAIRGSHRQTDDYKLHHIIEKVDKKGQLEAGLRKGCLVTNINGQSVIGLHLIQVMKLMIDKHNSFLYINTFLLTTPAFARQKKRLPTLWSSSGETLPPHLSGSC</sequence>
<reference evidence="1" key="1">
    <citation type="submission" date="2023-03" db="EMBL/GenBank/DDBJ databases">
        <authorList>
            <person name="Steffen K."/>
            <person name="Cardenas P."/>
        </authorList>
    </citation>
    <scope>NUCLEOTIDE SEQUENCE</scope>
</reference>
<dbReference type="Gene3D" id="2.30.42.10">
    <property type="match status" value="1"/>
</dbReference>
<dbReference type="EMBL" id="CASHTH010003942">
    <property type="protein sequence ID" value="CAI8051512.1"/>
    <property type="molecule type" value="Genomic_DNA"/>
</dbReference>
<evidence type="ECO:0000313" key="2">
    <source>
        <dbReference type="Proteomes" id="UP001174909"/>
    </source>
</evidence>
<name>A0AA35TP86_GEOBA</name>
<dbReference type="Proteomes" id="UP001174909">
    <property type="component" value="Unassembled WGS sequence"/>
</dbReference>